<name>A0A517SY00_9BACT</name>
<accession>A0A517SY00</accession>
<dbReference type="OrthoDB" id="262788at2"/>
<dbReference type="Proteomes" id="UP000315003">
    <property type="component" value="Chromosome"/>
</dbReference>
<feature type="transmembrane region" description="Helical" evidence="2">
    <location>
        <begin position="313"/>
        <end position="335"/>
    </location>
</feature>
<feature type="compositionally biased region" description="Acidic residues" evidence="1">
    <location>
        <begin position="144"/>
        <end position="165"/>
    </location>
</feature>
<evidence type="ECO:0000256" key="2">
    <source>
        <dbReference type="SAM" id="Phobius"/>
    </source>
</evidence>
<sequence>MSRSAACCVLIRDGQQHCYVDVWACLRRELIWGPDEFEAWLVAGGEADEEPEDLCGVAVVDFDTKVLAWGEVDSLPRRRAWLLYSQLLQHAWPGFSLSEIASSDLQRVVCDLLDLPFDPEDDEEWDDRPEDVQAAASDFLPGMWEDDDGDEDDDDEEDDQDEPPFSEDNQGAWVTIVDETGEVSQRGMVELSEDVLSGKGSVLAELIALQPVDLPAEKFVTEGLLFDQQQRRMVYWGQGGEKLVRKLQTGWPDWTVETLLDGYLQQCQASGQAGVPMSDAEVLGGFLPGLLSNKRLDMANLLGAMGGSLKKSAIKATGCLTFVLALPILLVAVFTGLWEEAGYALLGLVVIVVIGFKVIEAKVKSKIQNVLGSSDDAMQEQRPPVAGPMDEAERRKRMDQMLKACQLPTLAEAEPYFDDVQQMLLGLDD</sequence>
<keyword evidence="2" id="KW-0472">Membrane</keyword>
<dbReference type="EMBL" id="CP036272">
    <property type="protein sequence ID" value="QDT60933.1"/>
    <property type="molecule type" value="Genomic_DNA"/>
</dbReference>
<keyword evidence="2" id="KW-0812">Transmembrane</keyword>
<gene>
    <name evidence="3" type="ORF">SV7mr_34620</name>
</gene>
<protein>
    <submittedName>
        <fullName evidence="3">Uncharacterized protein</fullName>
    </submittedName>
</protein>
<dbReference type="RefSeq" id="WP_145274366.1">
    <property type="nucleotide sequence ID" value="NZ_CP036272.1"/>
</dbReference>
<feature type="region of interest" description="Disordered" evidence="1">
    <location>
        <begin position="136"/>
        <end position="172"/>
    </location>
</feature>
<reference evidence="3 4" key="1">
    <citation type="submission" date="2019-02" db="EMBL/GenBank/DDBJ databases">
        <title>Deep-cultivation of Planctomycetes and their phenomic and genomic characterization uncovers novel biology.</title>
        <authorList>
            <person name="Wiegand S."/>
            <person name="Jogler M."/>
            <person name="Boedeker C."/>
            <person name="Pinto D."/>
            <person name="Vollmers J."/>
            <person name="Rivas-Marin E."/>
            <person name="Kohn T."/>
            <person name="Peeters S.H."/>
            <person name="Heuer A."/>
            <person name="Rast P."/>
            <person name="Oberbeckmann S."/>
            <person name="Bunk B."/>
            <person name="Jeske O."/>
            <person name="Meyerdierks A."/>
            <person name="Storesund J.E."/>
            <person name="Kallscheuer N."/>
            <person name="Luecker S."/>
            <person name="Lage O.M."/>
            <person name="Pohl T."/>
            <person name="Merkel B.J."/>
            <person name="Hornburger P."/>
            <person name="Mueller R.-W."/>
            <person name="Bruemmer F."/>
            <person name="Labrenz M."/>
            <person name="Spormann A.M."/>
            <person name="Op den Camp H."/>
            <person name="Overmann J."/>
            <person name="Amann R."/>
            <person name="Jetten M.S.M."/>
            <person name="Mascher T."/>
            <person name="Medema M.H."/>
            <person name="Devos D.P."/>
            <person name="Kaster A.-K."/>
            <person name="Ovreas L."/>
            <person name="Rohde M."/>
            <person name="Galperin M.Y."/>
            <person name="Jogler C."/>
        </authorList>
    </citation>
    <scope>NUCLEOTIDE SEQUENCE [LARGE SCALE GENOMIC DNA]</scope>
    <source>
        <strain evidence="3 4">SV_7m_r</strain>
    </source>
</reference>
<proteinExistence type="predicted"/>
<evidence type="ECO:0000313" key="4">
    <source>
        <dbReference type="Proteomes" id="UP000315003"/>
    </source>
</evidence>
<dbReference type="AlphaFoldDB" id="A0A517SY00"/>
<keyword evidence="2" id="KW-1133">Transmembrane helix</keyword>
<feature type="transmembrane region" description="Helical" evidence="2">
    <location>
        <begin position="341"/>
        <end position="359"/>
    </location>
</feature>
<keyword evidence="4" id="KW-1185">Reference proteome</keyword>
<evidence type="ECO:0000313" key="3">
    <source>
        <dbReference type="EMBL" id="QDT60933.1"/>
    </source>
</evidence>
<evidence type="ECO:0000256" key="1">
    <source>
        <dbReference type="SAM" id="MobiDB-lite"/>
    </source>
</evidence>
<organism evidence="3 4">
    <name type="scientific">Stieleria bergensis</name>
    <dbReference type="NCBI Taxonomy" id="2528025"/>
    <lineage>
        <taxon>Bacteria</taxon>
        <taxon>Pseudomonadati</taxon>
        <taxon>Planctomycetota</taxon>
        <taxon>Planctomycetia</taxon>
        <taxon>Pirellulales</taxon>
        <taxon>Pirellulaceae</taxon>
        <taxon>Stieleria</taxon>
    </lineage>
</organism>